<name>A0ABU8WER1_9BURK</name>
<feature type="transmembrane region" description="Helical" evidence="11">
    <location>
        <begin position="69"/>
        <end position="89"/>
    </location>
</feature>
<dbReference type="InterPro" id="IPR031381">
    <property type="entry name" value="YtcA"/>
</dbReference>
<comment type="similarity">
    <text evidence="2">Belongs to the YtcA family.</text>
</comment>
<accession>A0ABU8WER1</accession>
<evidence type="ECO:0000256" key="7">
    <source>
        <dbReference type="ARBA" id="ARBA00022989"/>
    </source>
</evidence>
<proteinExistence type="inferred from homology"/>
<evidence type="ECO:0000256" key="1">
    <source>
        <dbReference type="ARBA" id="ARBA00004141"/>
    </source>
</evidence>
<comment type="caution">
    <text evidence="12">The sequence shown here is derived from an EMBL/GenBank/DDBJ whole genome shotgun (WGS) entry which is preliminary data.</text>
</comment>
<reference evidence="12 13" key="1">
    <citation type="submission" date="2024-03" db="EMBL/GenBank/DDBJ databases">
        <title>Novel species of the genus Variovorax.</title>
        <authorList>
            <person name="Liu Q."/>
            <person name="Xin Y.-H."/>
        </authorList>
    </citation>
    <scope>NUCLEOTIDE SEQUENCE [LARGE SCALE GENOMIC DNA]</scope>
    <source>
        <strain evidence="12 13">KACC 18900</strain>
    </source>
</reference>
<evidence type="ECO:0000256" key="4">
    <source>
        <dbReference type="ARBA" id="ARBA00022475"/>
    </source>
</evidence>
<dbReference type="Proteomes" id="UP001385892">
    <property type="component" value="Unassembled WGS sequence"/>
</dbReference>
<evidence type="ECO:0000256" key="8">
    <source>
        <dbReference type="ARBA" id="ARBA00023136"/>
    </source>
</evidence>
<organism evidence="12 13">
    <name type="scientific">Variovorax rhizosphaerae</name>
    <dbReference type="NCBI Taxonomy" id="1836200"/>
    <lineage>
        <taxon>Bacteria</taxon>
        <taxon>Pseudomonadati</taxon>
        <taxon>Pseudomonadota</taxon>
        <taxon>Betaproteobacteria</taxon>
        <taxon>Burkholderiales</taxon>
        <taxon>Comamonadaceae</taxon>
        <taxon>Variovorax</taxon>
    </lineage>
</organism>
<keyword evidence="13" id="KW-1185">Reference proteome</keyword>
<keyword evidence="5 11" id="KW-0812">Transmembrane</keyword>
<evidence type="ECO:0000256" key="9">
    <source>
        <dbReference type="ARBA" id="ARBA00023139"/>
    </source>
</evidence>
<evidence type="ECO:0000256" key="5">
    <source>
        <dbReference type="ARBA" id="ARBA00022692"/>
    </source>
</evidence>
<sequence>MDAHAPRRAAGLRLLALASLSSGCTGAPSIPFAGAYFPAWLVCAMVGVAGAIVARLVFVSTGLAQVLPLQLFVCTAIGIMVGALAWLFWVGM</sequence>
<gene>
    <name evidence="12" type="ORF">WKW82_02320</name>
</gene>
<dbReference type="EMBL" id="JBBKZT010000001">
    <property type="protein sequence ID" value="MEJ8845464.1"/>
    <property type="molecule type" value="Genomic_DNA"/>
</dbReference>
<keyword evidence="10 12" id="KW-0449">Lipoprotein</keyword>
<protein>
    <recommendedName>
        <fullName evidence="3">Uncharacterized protein YtcA</fullName>
    </recommendedName>
</protein>
<dbReference type="Pfam" id="PF17090">
    <property type="entry name" value="Ytca"/>
    <property type="match status" value="1"/>
</dbReference>
<keyword evidence="4" id="KW-1003">Cell membrane</keyword>
<keyword evidence="8 11" id="KW-0472">Membrane</keyword>
<dbReference type="PROSITE" id="PS51257">
    <property type="entry name" value="PROKAR_LIPOPROTEIN"/>
    <property type="match status" value="1"/>
</dbReference>
<evidence type="ECO:0000256" key="6">
    <source>
        <dbReference type="ARBA" id="ARBA00022729"/>
    </source>
</evidence>
<keyword evidence="6" id="KW-0732">Signal</keyword>
<feature type="transmembrane region" description="Helical" evidence="11">
    <location>
        <begin position="36"/>
        <end position="57"/>
    </location>
</feature>
<evidence type="ECO:0000313" key="12">
    <source>
        <dbReference type="EMBL" id="MEJ8845464.1"/>
    </source>
</evidence>
<evidence type="ECO:0000256" key="2">
    <source>
        <dbReference type="ARBA" id="ARBA00008208"/>
    </source>
</evidence>
<evidence type="ECO:0000256" key="10">
    <source>
        <dbReference type="ARBA" id="ARBA00023288"/>
    </source>
</evidence>
<keyword evidence="7 11" id="KW-1133">Transmembrane helix</keyword>
<keyword evidence="9" id="KW-0564">Palmitate</keyword>
<evidence type="ECO:0000256" key="11">
    <source>
        <dbReference type="SAM" id="Phobius"/>
    </source>
</evidence>
<comment type="subcellular location">
    <subcellularLocation>
        <location evidence="1">Membrane</location>
        <topology evidence="1">Multi-pass membrane protein</topology>
    </subcellularLocation>
</comment>
<evidence type="ECO:0000256" key="3">
    <source>
        <dbReference type="ARBA" id="ARBA00021237"/>
    </source>
</evidence>
<evidence type="ECO:0000313" key="13">
    <source>
        <dbReference type="Proteomes" id="UP001385892"/>
    </source>
</evidence>